<name>A0ABR7NKK6_9FIRM</name>
<feature type="transmembrane region" description="Helical" evidence="6">
    <location>
        <begin position="102"/>
        <end position="122"/>
    </location>
</feature>
<feature type="transmembrane region" description="Helical" evidence="6">
    <location>
        <begin position="248"/>
        <end position="270"/>
    </location>
</feature>
<comment type="subcellular location">
    <subcellularLocation>
        <location evidence="1">Membrane</location>
        <topology evidence="1">Multi-pass membrane protein</topology>
    </subcellularLocation>
</comment>
<sequence length="357" mass="38540">MDLEHRKRFLVNFFYLAAISFLAFAGIRYALPMAMPFVTAFVISAALQRPIRYVSGRFGIGKGPCAILMVLAFYSTIGLLVALLCVKLVALGQQLVTGFPGLYANQIEPALFAFSAWLEGFFTRMDPSAAQTVNEVFSQAIQSLSSSVSAVSMSAIAAVSGWASSLPGFFVKLLLMIISTFFLAKDHDALAGFVLRQFPERGRALLLHIREYLVGTLLICIRSYALIMSITFLELSIGLTLIGVEHSIPTALCIALFDILPVLGTGGIMIPWTVISLLQGRYALGVGLAVVYLAVTVIRNILEPKIVGGQLGLHPVVTLAGMFIGAQLFGIIGLFGVPITLSLLCNLNQSGDLRLFR</sequence>
<dbReference type="InterPro" id="IPR014227">
    <property type="entry name" value="YtvI-like"/>
</dbReference>
<evidence type="ECO:0000313" key="8">
    <source>
        <dbReference type="Proteomes" id="UP000658131"/>
    </source>
</evidence>
<dbReference type="InterPro" id="IPR002549">
    <property type="entry name" value="AI-2E-like"/>
</dbReference>
<feature type="transmembrane region" description="Helical" evidence="6">
    <location>
        <begin position="216"/>
        <end position="242"/>
    </location>
</feature>
<evidence type="ECO:0000256" key="3">
    <source>
        <dbReference type="ARBA" id="ARBA00022692"/>
    </source>
</evidence>
<dbReference type="EMBL" id="JACRTB010000018">
    <property type="protein sequence ID" value="MBC8576937.1"/>
    <property type="molecule type" value="Genomic_DNA"/>
</dbReference>
<dbReference type="Pfam" id="PF01594">
    <property type="entry name" value="AI-2E_transport"/>
    <property type="match status" value="1"/>
</dbReference>
<proteinExistence type="inferred from homology"/>
<evidence type="ECO:0000256" key="4">
    <source>
        <dbReference type="ARBA" id="ARBA00022989"/>
    </source>
</evidence>
<gene>
    <name evidence="7" type="primary">ytvI</name>
    <name evidence="7" type="ORF">H8717_11045</name>
</gene>
<dbReference type="RefSeq" id="WP_262400412.1">
    <property type="nucleotide sequence ID" value="NZ_JACRTB010000018.1"/>
</dbReference>
<keyword evidence="3 6" id="KW-0812">Transmembrane</keyword>
<keyword evidence="4 6" id="KW-1133">Transmembrane helix</keyword>
<feature type="transmembrane region" description="Helical" evidence="6">
    <location>
        <begin position="63"/>
        <end position="90"/>
    </location>
</feature>
<keyword evidence="5 6" id="KW-0472">Membrane</keyword>
<feature type="transmembrane region" description="Helical" evidence="6">
    <location>
        <begin position="322"/>
        <end position="347"/>
    </location>
</feature>
<dbReference type="Proteomes" id="UP000658131">
    <property type="component" value="Unassembled WGS sequence"/>
</dbReference>
<evidence type="ECO:0000256" key="1">
    <source>
        <dbReference type="ARBA" id="ARBA00004141"/>
    </source>
</evidence>
<feature type="transmembrane region" description="Helical" evidence="6">
    <location>
        <begin position="9"/>
        <end position="27"/>
    </location>
</feature>
<dbReference type="PANTHER" id="PTHR21716:SF68">
    <property type="entry name" value="TRANSPORT PROTEIN YTVI-RELATED"/>
    <property type="match status" value="1"/>
</dbReference>
<evidence type="ECO:0000256" key="2">
    <source>
        <dbReference type="ARBA" id="ARBA00009773"/>
    </source>
</evidence>
<comment type="similarity">
    <text evidence="2">Belongs to the autoinducer-2 exporter (AI-2E) (TC 2.A.86) family.</text>
</comment>
<evidence type="ECO:0000313" key="7">
    <source>
        <dbReference type="EMBL" id="MBC8576937.1"/>
    </source>
</evidence>
<feature type="transmembrane region" description="Helical" evidence="6">
    <location>
        <begin position="282"/>
        <end position="302"/>
    </location>
</feature>
<dbReference type="PANTHER" id="PTHR21716">
    <property type="entry name" value="TRANSMEMBRANE PROTEIN"/>
    <property type="match status" value="1"/>
</dbReference>
<dbReference type="NCBIfam" id="TIGR02872">
    <property type="entry name" value="spore_ytvI"/>
    <property type="match status" value="1"/>
</dbReference>
<reference evidence="7 8" key="1">
    <citation type="submission" date="2020-08" db="EMBL/GenBank/DDBJ databases">
        <title>Genome public.</title>
        <authorList>
            <person name="Liu C."/>
            <person name="Sun Q."/>
        </authorList>
    </citation>
    <scope>NUCLEOTIDE SEQUENCE [LARGE SCALE GENOMIC DNA]</scope>
    <source>
        <strain evidence="7 8">BX1</strain>
    </source>
</reference>
<comment type="caution">
    <text evidence="7">The sequence shown here is derived from an EMBL/GenBank/DDBJ whole genome shotgun (WGS) entry which is preliminary data.</text>
</comment>
<evidence type="ECO:0000256" key="6">
    <source>
        <dbReference type="SAM" id="Phobius"/>
    </source>
</evidence>
<keyword evidence="8" id="KW-1185">Reference proteome</keyword>
<feature type="transmembrane region" description="Helical" evidence="6">
    <location>
        <begin position="169"/>
        <end position="195"/>
    </location>
</feature>
<evidence type="ECO:0000256" key="5">
    <source>
        <dbReference type="ARBA" id="ARBA00023136"/>
    </source>
</evidence>
<protein>
    <submittedName>
        <fullName evidence="7">Sporulation integral membrane protein YtvI</fullName>
    </submittedName>
</protein>
<organism evidence="7 8">
    <name type="scientific">Yanshouia hominis</name>
    <dbReference type="NCBI Taxonomy" id="2763673"/>
    <lineage>
        <taxon>Bacteria</taxon>
        <taxon>Bacillati</taxon>
        <taxon>Bacillota</taxon>
        <taxon>Clostridia</taxon>
        <taxon>Eubacteriales</taxon>
        <taxon>Oscillospiraceae</taxon>
        <taxon>Yanshouia</taxon>
    </lineage>
</organism>
<accession>A0ABR7NKK6</accession>